<evidence type="ECO:0000313" key="3">
    <source>
        <dbReference type="Proteomes" id="UP001497457"/>
    </source>
</evidence>
<accession>A0ABC9AMT4</accession>
<feature type="signal peptide" evidence="1">
    <location>
        <begin position="1"/>
        <end position="34"/>
    </location>
</feature>
<gene>
    <name evidence="2" type="ORF">URODEC1_LOCUS55843</name>
</gene>
<proteinExistence type="predicted"/>
<dbReference type="Proteomes" id="UP001497457">
    <property type="component" value="Chromosome 21rd"/>
</dbReference>
<organism evidence="2 3">
    <name type="scientific">Urochloa decumbens</name>
    <dbReference type="NCBI Taxonomy" id="240449"/>
    <lineage>
        <taxon>Eukaryota</taxon>
        <taxon>Viridiplantae</taxon>
        <taxon>Streptophyta</taxon>
        <taxon>Embryophyta</taxon>
        <taxon>Tracheophyta</taxon>
        <taxon>Spermatophyta</taxon>
        <taxon>Magnoliopsida</taxon>
        <taxon>Liliopsida</taxon>
        <taxon>Poales</taxon>
        <taxon>Poaceae</taxon>
        <taxon>PACMAD clade</taxon>
        <taxon>Panicoideae</taxon>
        <taxon>Panicodae</taxon>
        <taxon>Paniceae</taxon>
        <taxon>Melinidinae</taxon>
        <taxon>Urochloa</taxon>
    </lineage>
</organism>
<reference evidence="3" key="1">
    <citation type="submission" date="2024-06" db="EMBL/GenBank/DDBJ databases">
        <authorList>
            <person name="Ryan C."/>
        </authorList>
    </citation>
    <scope>NUCLEOTIDE SEQUENCE [LARGE SCALE GENOMIC DNA]</scope>
</reference>
<keyword evidence="3" id="KW-1185">Reference proteome</keyword>
<keyword evidence="1" id="KW-0732">Signal</keyword>
<dbReference type="EMBL" id="OZ075131">
    <property type="protein sequence ID" value="CAL4980818.1"/>
    <property type="molecule type" value="Genomic_DNA"/>
</dbReference>
<evidence type="ECO:0000256" key="1">
    <source>
        <dbReference type="SAM" id="SignalP"/>
    </source>
</evidence>
<dbReference type="AlphaFoldDB" id="A0ABC9AMT4"/>
<protein>
    <recommendedName>
        <fullName evidence="4">LCR-like protein</fullName>
    </recommendedName>
</protein>
<evidence type="ECO:0000313" key="2">
    <source>
        <dbReference type="EMBL" id="CAL4980818.1"/>
    </source>
</evidence>
<evidence type="ECO:0008006" key="4">
    <source>
        <dbReference type="Google" id="ProtNLM"/>
    </source>
</evidence>
<reference evidence="2 3" key="2">
    <citation type="submission" date="2024-10" db="EMBL/GenBank/DDBJ databases">
        <authorList>
            <person name="Ryan C."/>
        </authorList>
    </citation>
    <scope>NUCLEOTIDE SEQUENCE [LARGE SCALE GENOMIC DNA]</scope>
</reference>
<sequence length="90" mass="9859">MALLKRGNTRIIYLTTVVVLVLAIVSSTLPPCQASNIIRGHGSPMLSSFTCYPYKPCDDAGCAKLCEQKGKKKDGCKNRSMDPNWCCCED</sequence>
<feature type="chain" id="PRO_5044782052" description="LCR-like protein" evidence="1">
    <location>
        <begin position="35"/>
        <end position="90"/>
    </location>
</feature>
<name>A0ABC9AMT4_9POAL</name>